<dbReference type="AlphaFoldDB" id="A0A418XAT3"/>
<dbReference type="Pfam" id="PF13472">
    <property type="entry name" value="Lipase_GDSL_2"/>
    <property type="match status" value="1"/>
</dbReference>
<reference evidence="3 4" key="1">
    <citation type="submission" date="2018-09" db="EMBL/GenBank/DDBJ databases">
        <authorList>
            <person name="Zhu H."/>
        </authorList>
    </citation>
    <scope>NUCLEOTIDE SEQUENCE [LARGE SCALE GENOMIC DNA]</scope>
    <source>
        <strain evidence="3 4">K1S02-6</strain>
    </source>
</reference>
<accession>A0A418XAT3</accession>
<evidence type="ECO:0000256" key="1">
    <source>
        <dbReference type="SAM" id="SignalP"/>
    </source>
</evidence>
<dbReference type="PANTHER" id="PTHR30383">
    <property type="entry name" value="THIOESTERASE 1/PROTEASE 1/LYSOPHOSPHOLIPASE L1"/>
    <property type="match status" value="1"/>
</dbReference>
<evidence type="ECO:0000259" key="2">
    <source>
        <dbReference type="Pfam" id="PF13472"/>
    </source>
</evidence>
<dbReference type="SUPFAM" id="SSF52266">
    <property type="entry name" value="SGNH hydrolase"/>
    <property type="match status" value="1"/>
</dbReference>
<keyword evidence="1" id="KW-0732">Signal</keyword>
<comment type="caution">
    <text evidence="3">The sequence shown here is derived from an EMBL/GenBank/DDBJ whole genome shotgun (WGS) entry which is preliminary data.</text>
</comment>
<evidence type="ECO:0000313" key="4">
    <source>
        <dbReference type="Proteomes" id="UP000284021"/>
    </source>
</evidence>
<gene>
    <name evidence="3" type="ORF">D3879_16210</name>
</gene>
<evidence type="ECO:0000313" key="3">
    <source>
        <dbReference type="EMBL" id="RJG09619.1"/>
    </source>
</evidence>
<feature type="chain" id="PRO_5019041302" evidence="1">
    <location>
        <begin position="22"/>
        <end position="201"/>
    </location>
</feature>
<organism evidence="3 4">
    <name type="scientific">Pseudomonas cavernicola</name>
    <dbReference type="NCBI Taxonomy" id="2320866"/>
    <lineage>
        <taxon>Bacteria</taxon>
        <taxon>Pseudomonadati</taxon>
        <taxon>Pseudomonadota</taxon>
        <taxon>Gammaproteobacteria</taxon>
        <taxon>Pseudomonadales</taxon>
        <taxon>Pseudomonadaceae</taxon>
        <taxon>Pseudomonas</taxon>
    </lineage>
</organism>
<feature type="domain" description="SGNH hydrolase-type esterase" evidence="2">
    <location>
        <begin position="26"/>
        <end position="184"/>
    </location>
</feature>
<dbReference type="Proteomes" id="UP000284021">
    <property type="component" value="Unassembled WGS sequence"/>
</dbReference>
<dbReference type="PANTHER" id="PTHR30383:SF24">
    <property type="entry name" value="THIOESTERASE 1_PROTEASE 1_LYSOPHOSPHOLIPASE L1"/>
    <property type="match status" value="1"/>
</dbReference>
<dbReference type="GO" id="GO:0004622">
    <property type="term" value="F:phosphatidylcholine lysophospholipase activity"/>
    <property type="evidence" value="ECO:0007669"/>
    <property type="project" value="TreeGrafter"/>
</dbReference>
<dbReference type="EMBL" id="QYUR01000006">
    <property type="protein sequence ID" value="RJG09619.1"/>
    <property type="molecule type" value="Genomic_DNA"/>
</dbReference>
<feature type="signal peptide" evidence="1">
    <location>
        <begin position="1"/>
        <end position="21"/>
    </location>
</feature>
<dbReference type="InterPro" id="IPR051532">
    <property type="entry name" value="Ester_Hydrolysis_Enzymes"/>
</dbReference>
<dbReference type="InterPro" id="IPR013830">
    <property type="entry name" value="SGNH_hydro"/>
</dbReference>
<protein>
    <submittedName>
        <fullName evidence="3">Arylesterase</fullName>
    </submittedName>
</protein>
<dbReference type="InterPro" id="IPR036514">
    <property type="entry name" value="SGNH_hydro_sf"/>
</dbReference>
<name>A0A418XAT3_9PSED</name>
<keyword evidence="4" id="KW-1185">Reference proteome</keyword>
<sequence>MRTWWVSSALMLLLWAQGAAAGTVLVVGDSISAALGLETSQGWVALMQKRLVDNGFEQKVVNASISGDTSAGGLARLPALLAEHRPSVVIIELGGNDGLRGQPPAQLQQNLAAMIDDSRAQGARVLLLGMRLPPNYGGRYNKAFAQVFTTLAEEKQVSLVPFFLEGVGGVPELMQGDGIHPAARAQPRLLDNLWPALKPLL</sequence>
<dbReference type="OrthoDB" id="9786188at2"/>
<proteinExistence type="predicted"/>
<dbReference type="CDD" id="cd01822">
    <property type="entry name" value="Lysophospholipase_L1_like"/>
    <property type="match status" value="1"/>
</dbReference>
<dbReference type="RefSeq" id="WP_119955313.1">
    <property type="nucleotide sequence ID" value="NZ_QYUR01000006.1"/>
</dbReference>
<dbReference type="Gene3D" id="3.40.50.1110">
    <property type="entry name" value="SGNH hydrolase"/>
    <property type="match status" value="1"/>
</dbReference>